<dbReference type="EMBL" id="FOSK01000006">
    <property type="protein sequence ID" value="SFK53378.1"/>
    <property type="molecule type" value="Genomic_DNA"/>
</dbReference>
<dbReference type="Proteomes" id="UP000199598">
    <property type="component" value="Unassembled WGS sequence"/>
</dbReference>
<comment type="caution">
    <text evidence="2">The sequence shown here is derived from an EMBL/GenBank/DDBJ whole genome shotgun (WGS) entry which is preliminary data.</text>
</comment>
<feature type="chain" id="PRO_5046608178" evidence="1">
    <location>
        <begin position="22"/>
        <end position="250"/>
    </location>
</feature>
<evidence type="ECO:0000313" key="3">
    <source>
        <dbReference type="Proteomes" id="UP000199598"/>
    </source>
</evidence>
<accession>A0A1I4AAE6</accession>
<keyword evidence="3" id="KW-1185">Reference proteome</keyword>
<feature type="signal peptide" evidence="1">
    <location>
        <begin position="1"/>
        <end position="21"/>
    </location>
</feature>
<evidence type="ECO:0000313" key="2">
    <source>
        <dbReference type="EMBL" id="SFK53378.1"/>
    </source>
</evidence>
<sequence>MFRRSVALFYFLLGHMGAVLAAPCDEGLFLDESLPTIRMSEVLANPLRFAASDGEFYYLADLTVPEQGLLLIDDFFEEREVRIKALKAQKDRWGRRPAILLDPELGDLSVRLVKAGMAIVRPQLRAFNCLKFLINLESVAREKNVGLWVIKNVINDYKSISYEQIGHYGIVEAKLISVGQTRSKTYLNFGGRWTEDLTGIIQRGTLADFSEFGHDLSVMKGKRVRLRGVMQLNQGPLIELKHPAQLELLD</sequence>
<proteinExistence type="predicted"/>
<keyword evidence="1" id="KW-0732">Signal</keyword>
<dbReference type="InterPro" id="IPR035437">
    <property type="entry name" value="SNase_OB-fold_sf"/>
</dbReference>
<dbReference type="Gene3D" id="2.40.50.90">
    <property type="match status" value="1"/>
</dbReference>
<organism evidence="2 3">
    <name type="scientific">Pseudovibrio ascidiaceicola</name>
    <dbReference type="NCBI Taxonomy" id="285279"/>
    <lineage>
        <taxon>Bacteria</taxon>
        <taxon>Pseudomonadati</taxon>
        <taxon>Pseudomonadota</taxon>
        <taxon>Alphaproteobacteria</taxon>
        <taxon>Hyphomicrobiales</taxon>
        <taxon>Stappiaceae</taxon>
        <taxon>Pseudovibrio</taxon>
    </lineage>
</organism>
<name>A0A1I4AAE6_9HYPH</name>
<reference evidence="2 3" key="1">
    <citation type="submission" date="2016-10" db="EMBL/GenBank/DDBJ databases">
        <authorList>
            <person name="Varghese N."/>
            <person name="Submissions S."/>
        </authorList>
    </citation>
    <scope>NUCLEOTIDE SEQUENCE [LARGE SCALE GENOMIC DNA]</scope>
    <source>
        <strain evidence="2 3">DSM 16392</strain>
    </source>
</reference>
<dbReference type="SUPFAM" id="SSF50199">
    <property type="entry name" value="Staphylococcal nuclease"/>
    <property type="match status" value="1"/>
</dbReference>
<gene>
    <name evidence="2" type="ORF">SAMN04488518_10686</name>
</gene>
<protein>
    <submittedName>
        <fullName evidence="2">Nuclease homologue</fullName>
    </submittedName>
</protein>
<evidence type="ECO:0000256" key="1">
    <source>
        <dbReference type="SAM" id="SignalP"/>
    </source>
</evidence>